<dbReference type="InterPro" id="IPR007814">
    <property type="entry name" value="PaaA_PaaC"/>
</dbReference>
<dbReference type="PANTHER" id="PTHR30458:SF0">
    <property type="entry name" value="1,2-PHENYLACETYL-COA EPOXIDASE, SUBUNIT C"/>
    <property type="match status" value="1"/>
</dbReference>
<dbReference type="RefSeq" id="WP_116557415.1">
    <property type="nucleotide sequence ID" value="NZ_QDKM01000002.1"/>
</dbReference>
<dbReference type="NCBIfam" id="TIGR02158">
    <property type="entry name" value="PA_CoA_Oxy3"/>
    <property type="match status" value="1"/>
</dbReference>
<dbReference type="Proteomes" id="UP000245911">
    <property type="component" value="Unassembled WGS sequence"/>
</dbReference>
<feature type="compositionally biased region" description="Low complexity" evidence="1">
    <location>
        <begin position="12"/>
        <end position="27"/>
    </location>
</feature>
<evidence type="ECO:0000313" key="2">
    <source>
        <dbReference type="EMBL" id="PVH29532.1"/>
    </source>
</evidence>
<dbReference type="InterPro" id="IPR052703">
    <property type="entry name" value="Aromatic_CoA_ox/epox"/>
</dbReference>
<dbReference type="Gene3D" id="1.20.1260.10">
    <property type="match status" value="1"/>
</dbReference>
<dbReference type="InterPro" id="IPR009078">
    <property type="entry name" value="Ferritin-like_SF"/>
</dbReference>
<evidence type="ECO:0000313" key="3">
    <source>
        <dbReference type="Proteomes" id="UP000245911"/>
    </source>
</evidence>
<dbReference type="AlphaFoldDB" id="A0A2T8HVZ7"/>
<dbReference type="InterPro" id="IPR012347">
    <property type="entry name" value="Ferritin-like"/>
</dbReference>
<gene>
    <name evidence="2" type="primary">paaI</name>
    <name evidence="2" type="ORF">DDE20_05215</name>
</gene>
<keyword evidence="3" id="KW-1185">Reference proteome</keyword>
<name>A0A2T8HVZ7_9RHOB</name>
<dbReference type="GO" id="GO:0010124">
    <property type="term" value="P:phenylacetate catabolic process"/>
    <property type="evidence" value="ECO:0007669"/>
    <property type="project" value="InterPro"/>
</dbReference>
<dbReference type="PIRSF" id="PIRSF037834">
    <property type="entry name" value="PA_CoA_Oase3"/>
    <property type="match status" value="1"/>
</dbReference>
<accession>A0A2T8HVZ7</accession>
<dbReference type="InterPro" id="IPR011882">
    <property type="entry name" value="PaaC"/>
</dbReference>
<reference evidence="2 3" key="1">
    <citation type="submission" date="2018-04" db="EMBL/GenBank/DDBJ databases">
        <title>Pararhodobacter oceanense sp. nov., isolated from marine intertidal sediment.</title>
        <authorList>
            <person name="Wang X.-L."/>
            <person name="Du Z.-J."/>
        </authorList>
    </citation>
    <scope>NUCLEOTIDE SEQUENCE [LARGE SCALE GENOMIC DNA]</scope>
    <source>
        <strain evidence="2 3">AM505</strain>
    </source>
</reference>
<dbReference type="OrthoDB" id="9789947at2"/>
<protein>
    <submittedName>
        <fullName evidence="2">Phenylacetate-CoA oxygenase subunit PaaI</fullName>
    </submittedName>
</protein>
<dbReference type="EMBL" id="QDKM01000002">
    <property type="protein sequence ID" value="PVH29532.1"/>
    <property type="molecule type" value="Genomic_DNA"/>
</dbReference>
<comment type="caution">
    <text evidence="2">The sequence shown here is derived from an EMBL/GenBank/DDBJ whole genome shotgun (WGS) entry which is preliminary data.</text>
</comment>
<sequence>MPVQGDMMTPDAEALAKAAGGAARSAGQTPLEAGSPEMDLFTGLTRLGDNTLILGHRISEWCGHAPVLEEDIALSNMALDLIGQTQFWLGLAAEVEGRGRDADALAFRRDAWHFHNILLVERPNGDFGQTLMRQFLFDAWHAPMLKALEGSADARIAEIAAKAHREVAYHIERSADLVIRLGDGSEESHARMQAALDRLWPYSGEMMIADAVDLRLAHAGLIPDPASIRPAWDETVNHVLEEATLKRPEGNFAHQGGKQGRHSEHMGHLLAPMQWLQRAYPDAEW</sequence>
<dbReference type="SUPFAM" id="SSF47240">
    <property type="entry name" value="Ferritin-like"/>
    <property type="match status" value="1"/>
</dbReference>
<evidence type="ECO:0000256" key="1">
    <source>
        <dbReference type="SAM" id="MobiDB-lite"/>
    </source>
</evidence>
<organism evidence="2 3">
    <name type="scientific">Pararhodobacter oceanensis</name>
    <dbReference type="NCBI Taxonomy" id="2172121"/>
    <lineage>
        <taxon>Bacteria</taxon>
        <taxon>Pseudomonadati</taxon>
        <taxon>Pseudomonadota</taxon>
        <taxon>Alphaproteobacteria</taxon>
        <taxon>Rhodobacterales</taxon>
        <taxon>Paracoccaceae</taxon>
        <taxon>Pararhodobacter</taxon>
    </lineage>
</organism>
<dbReference type="PANTHER" id="PTHR30458">
    <property type="entry name" value="PHENYLACETIC ACID DEGRADATION PROTEIN PAA"/>
    <property type="match status" value="1"/>
</dbReference>
<proteinExistence type="predicted"/>
<dbReference type="Pfam" id="PF05138">
    <property type="entry name" value="PaaA_PaaC"/>
    <property type="match status" value="1"/>
</dbReference>
<feature type="region of interest" description="Disordered" evidence="1">
    <location>
        <begin position="1"/>
        <end position="35"/>
    </location>
</feature>
<dbReference type="GO" id="GO:0005829">
    <property type="term" value="C:cytosol"/>
    <property type="evidence" value="ECO:0007669"/>
    <property type="project" value="TreeGrafter"/>
</dbReference>